<protein>
    <submittedName>
        <fullName evidence="2">Uncharacterized protein</fullName>
    </submittedName>
</protein>
<dbReference type="EMBL" id="JAUIZM010000001">
    <property type="protein sequence ID" value="KAK1400477.1"/>
    <property type="molecule type" value="Genomic_DNA"/>
</dbReference>
<feature type="region of interest" description="Disordered" evidence="1">
    <location>
        <begin position="64"/>
        <end position="109"/>
    </location>
</feature>
<keyword evidence="3" id="KW-1185">Reference proteome</keyword>
<evidence type="ECO:0000313" key="2">
    <source>
        <dbReference type="EMBL" id="KAK1400477.1"/>
    </source>
</evidence>
<feature type="compositionally biased region" description="Polar residues" evidence="1">
    <location>
        <begin position="79"/>
        <end position="97"/>
    </location>
</feature>
<proteinExistence type="predicted"/>
<comment type="caution">
    <text evidence="2">The sequence shown here is derived from an EMBL/GenBank/DDBJ whole genome shotgun (WGS) entry which is preliminary data.</text>
</comment>
<dbReference type="AlphaFoldDB" id="A0AAD8J9Z9"/>
<sequence>MASSSSILDAMNNVTLEDEEERILDFEDEGANKNNQVRPYGVWMRAPFRNQVKPIGAKWLRSGGEEAPWNMGEGGERMNSVTEGNNQDPKFPQQTMHAGTAGGVSGGKIQTTTDVVNLGIRGGTWN</sequence>
<reference evidence="2" key="2">
    <citation type="submission" date="2023-05" db="EMBL/GenBank/DDBJ databases">
        <authorList>
            <person name="Schelkunov M.I."/>
        </authorList>
    </citation>
    <scope>NUCLEOTIDE SEQUENCE</scope>
    <source>
        <strain evidence="2">Hsosn_3</strain>
        <tissue evidence="2">Leaf</tissue>
    </source>
</reference>
<organism evidence="2 3">
    <name type="scientific">Heracleum sosnowskyi</name>
    <dbReference type="NCBI Taxonomy" id="360622"/>
    <lineage>
        <taxon>Eukaryota</taxon>
        <taxon>Viridiplantae</taxon>
        <taxon>Streptophyta</taxon>
        <taxon>Embryophyta</taxon>
        <taxon>Tracheophyta</taxon>
        <taxon>Spermatophyta</taxon>
        <taxon>Magnoliopsida</taxon>
        <taxon>eudicotyledons</taxon>
        <taxon>Gunneridae</taxon>
        <taxon>Pentapetalae</taxon>
        <taxon>asterids</taxon>
        <taxon>campanulids</taxon>
        <taxon>Apiales</taxon>
        <taxon>Apiaceae</taxon>
        <taxon>Apioideae</taxon>
        <taxon>apioid superclade</taxon>
        <taxon>Tordylieae</taxon>
        <taxon>Tordyliinae</taxon>
        <taxon>Heracleum</taxon>
    </lineage>
</organism>
<name>A0AAD8J9Z9_9APIA</name>
<evidence type="ECO:0000256" key="1">
    <source>
        <dbReference type="SAM" id="MobiDB-lite"/>
    </source>
</evidence>
<accession>A0AAD8J9Z9</accession>
<evidence type="ECO:0000313" key="3">
    <source>
        <dbReference type="Proteomes" id="UP001237642"/>
    </source>
</evidence>
<dbReference type="Proteomes" id="UP001237642">
    <property type="component" value="Unassembled WGS sequence"/>
</dbReference>
<gene>
    <name evidence="2" type="ORF">POM88_000082</name>
</gene>
<reference evidence="2" key="1">
    <citation type="submission" date="2023-02" db="EMBL/GenBank/DDBJ databases">
        <title>Genome of toxic invasive species Heracleum sosnowskyi carries increased number of genes despite the absence of recent whole-genome duplications.</title>
        <authorList>
            <person name="Schelkunov M."/>
            <person name="Shtratnikova V."/>
            <person name="Makarenko M."/>
            <person name="Klepikova A."/>
            <person name="Omelchenko D."/>
            <person name="Novikova G."/>
            <person name="Obukhova E."/>
            <person name="Bogdanov V."/>
            <person name="Penin A."/>
            <person name="Logacheva M."/>
        </authorList>
    </citation>
    <scope>NUCLEOTIDE SEQUENCE</scope>
    <source>
        <strain evidence="2">Hsosn_3</strain>
        <tissue evidence="2">Leaf</tissue>
    </source>
</reference>